<sequence>MASARLKGNIFEPHANYSIYFKLGYYTTHLIFVTDGLSVSTEDQLEKTKLIAQLFYDHS</sequence>
<organism evidence="1 2">
    <name type="scientific">Roseivirga spongicola</name>
    <dbReference type="NCBI Taxonomy" id="333140"/>
    <lineage>
        <taxon>Bacteria</taxon>
        <taxon>Pseudomonadati</taxon>
        <taxon>Bacteroidota</taxon>
        <taxon>Cytophagia</taxon>
        <taxon>Cytophagales</taxon>
        <taxon>Roseivirgaceae</taxon>
        <taxon>Roseivirga</taxon>
    </lineage>
</organism>
<reference evidence="1 2" key="1">
    <citation type="submission" date="2016-01" db="EMBL/GenBank/DDBJ databases">
        <title>Genome sequencing of Roseivirga spongicola UST030701-084.</title>
        <authorList>
            <person name="Selvaratnam C."/>
            <person name="Thevarajoo S."/>
            <person name="Goh K.M."/>
            <person name="Ee R."/>
            <person name="Chan K.-G."/>
            <person name="Chong C.S."/>
        </authorList>
    </citation>
    <scope>NUCLEOTIDE SEQUENCE [LARGE SCALE GENOMIC DNA]</scope>
    <source>
        <strain evidence="1 2">UST030701-084</strain>
    </source>
</reference>
<dbReference type="EMBL" id="LRPC01000028">
    <property type="protein sequence ID" value="KYG73523.1"/>
    <property type="molecule type" value="Genomic_DNA"/>
</dbReference>
<proteinExistence type="predicted"/>
<evidence type="ECO:0000313" key="2">
    <source>
        <dbReference type="Proteomes" id="UP000075606"/>
    </source>
</evidence>
<dbReference type="Proteomes" id="UP000075606">
    <property type="component" value="Unassembled WGS sequence"/>
</dbReference>
<name>A0A150X482_9BACT</name>
<protein>
    <submittedName>
        <fullName evidence="1">Uncharacterized protein</fullName>
    </submittedName>
</protein>
<dbReference type="RefSeq" id="WP_068221929.1">
    <property type="nucleotide sequence ID" value="NZ_LRPC01000028.1"/>
</dbReference>
<gene>
    <name evidence="1" type="ORF">AWW68_12585</name>
</gene>
<dbReference type="AlphaFoldDB" id="A0A150X482"/>
<keyword evidence="2" id="KW-1185">Reference proteome</keyword>
<accession>A0A150X482</accession>
<evidence type="ECO:0000313" key="1">
    <source>
        <dbReference type="EMBL" id="KYG73523.1"/>
    </source>
</evidence>
<comment type="caution">
    <text evidence="1">The sequence shown here is derived from an EMBL/GenBank/DDBJ whole genome shotgun (WGS) entry which is preliminary data.</text>
</comment>